<sequence length="106" mass="12265">MYIIGTWSCVLEYDLLPTCSVSYASLQKNEEKIPRTELGVCFHGSEVRAPMVSEGSYVCRFRSDSDSVCYSLQIFRLSFKHQYLVHGLQMIKHEAGDLYYVNKRKI</sequence>
<name>A0A833U4M3_JUGRE</name>
<reference evidence="1" key="2">
    <citation type="submission" date="2020-03" db="EMBL/GenBank/DDBJ databases">
        <title>Walnut 2.0.</title>
        <authorList>
            <person name="Marrano A."/>
            <person name="Britton M."/>
            <person name="Zimin A.V."/>
            <person name="Zaini P.A."/>
            <person name="Workman R."/>
            <person name="Puiu D."/>
            <person name="Bianco L."/>
            <person name="Allen B.J."/>
            <person name="Troggio M."/>
            <person name="Leslie C.A."/>
            <person name="Timp W."/>
            <person name="Dendekar A."/>
            <person name="Salzberg S.L."/>
            <person name="Neale D.B."/>
        </authorList>
    </citation>
    <scope>NUCLEOTIDE SEQUENCE</scope>
    <source>
        <tissue evidence="1">Leaves</tissue>
    </source>
</reference>
<dbReference type="EMBL" id="LIHL02000016">
    <property type="protein sequence ID" value="KAF5444046.1"/>
    <property type="molecule type" value="Genomic_DNA"/>
</dbReference>
<protein>
    <submittedName>
        <fullName evidence="1">Uncharacterized protein</fullName>
    </submittedName>
</protein>
<organism evidence="1 3">
    <name type="scientific">Juglans regia</name>
    <name type="common">English walnut</name>
    <dbReference type="NCBI Taxonomy" id="51240"/>
    <lineage>
        <taxon>Eukaryota</taxon>
        <taxon>Viridiplantae</taxon>
        <taxon>Streptophyta</taxon>
        <taxon>Embryophyta</taxon>
        <taxon>Tracheophyta</taxon>
        <taxon>Spermatophyta</taxon>
        <taxon>Magnoliopsida</taxon>
        <taxon>eudicotyledons</taxon>
        <taxon>Gunneridae</taxon>
        <taxon>Pentapetalae</taxon>
        <taxon>rosids</taxon>
        <taxon>fabids</taxon>
        <taxon>Fagales</taxon>
        <taxon>Juglandaceae</taxon>
        <taxon>Juglans</taxon>
    </lineage>
</organism>
<dbReference type="Gramene" id="Jr16_18920_p2">
    <property type="protein sequence ID" value="cds.Jr16_18920_p2"/>
    <property type="gene ID" value="Jr16_18920"/>
</dbReference>
<evidence type="ECO:0000313" key="1">
    <source>
        <dbReference type="EMBL" id="KAF5444045.1"/>
    </source>
</evidence>
<reference evidence="1" key="1">
    <citation type="submission" date="2015-10" db="EMBL/GenBank/DDBJ databases">
        <authorList>
            <person name="Martinez-Garcia P.J."/>
            <person name="Crepeau M.W."/>
            <person name="Puiu D."/>
            <person name="Gonzalez-Ibeas D."/>
            <person name="Whalen J."/>
            <person name="Stevens K."/>
            <person name="Paul R."/>
            <person name="Butterfield T."/>
            <person name="Britton M."/>
            <person name="Reagan R."/>
            <person name="Chakraborty S."/>
            <person name="Walawage S.L."/>
            <person name="Vasquez-Gross H.A."/>
            <person name="Cardeno C."/>
            <person name="Famula R."/>
            <person name="Pratt K."/>
            <person name="Kuruganti S."/>
            <person name="Aradhya M.K."/>
            <person name="Leslie C.A."/>
            <person name="Dandekar A.M."/>
            <person name="Salzberg S.L."/>
            <person name="Wegrzyn J.L."/>
            <person name="Langley C.H."/>
            <person name="Neale D.B."/>
        </authorList>
    </citation>
    <scope>NUCLEOTIDE SEQUENCE</scope>
    <source>
        <tissue evidence="1">Leaves</tissue>
    </source>
</reference>
<dbReference type="Proteomes" id="UP000619265">
    <property type="component" value="Unassembled WGS sequence"/>
</dbReference>
<dbReference type="AlphaFoldDB" id="A0A833U4M3"/>
<proteinExistence type="predicted"/>
<dbReference type="Gramene" id="Jr16_18930_p2">
    <property type="protein sequence ID" value="cds.Jr16_18930_p2"/>
    <property type="gene ID" value="Jr16_18930"/>
</dbReference>
<gene>
    <name evidence="1" type="ORF">F2P56_036549</name>
    <name evidence="2" type="ORF">F2P56_036550</name>
</gene>
<evidence type="ECO:0000313" key="3">
    <source>
        <dbReference type="Proteomes" id="UP000619265"/>
    </source>
</evidence>
<accession>A0A833U4M3</accession>
<comment type="caution">
    <text evidence="1">The sequence shown here is derived from an EMBL/GenBank/DDBJ whole genome shotgun (WGS) entry which is preliminary data.</text>
</comment>
<evidence type="ECO:0000313" key="2">
    <source>
        <dbReference type="EMBL" id="KAF5444046.1"/>
    </source>
</evidence>
<dbReference type="EMBL" id="LIHL02000016">
    <property type="protein sequence ID" value="KAF5444045.1"/>
    <property type="molecule type" value="Genomic_DNA"/>
</dbReference>